<name>A0ABY7CU01_9BASI</name>
<accession>A0ABY7CU01</accession>
<evidence type="ECO:0000313" key="3">
    <source>
        <dbReference type="Proteomes" id="UP001164743"/>
    </source>
</evidence>
<evidence type="ECO:0000313" key="2">
    <source>
        <dbReference type="EMBL" id="WAQ88776.1"/>
    </source>
</evidence>
<dbReference type="GeneID" id="77801242"/>
<dbReference type="EMBL" id="CP110430">
    <property type="protein sequence ID" value="WAQ88776.1"/>
    <property type="molecule type" value="Genomic_DNA"/>
</dbReference>
<sequence>MDVDPSNTRRKEQQPLGVQGQSINRFVYGQLHIKDRPTSPTRIFSDGLQRLPRKSGV</sequence>
<feature type="region of interest" description="Disordered" evidence="1">
    <location>
        <begin position="37"/>
        <end position="57"/>
    </location>
</feature>
<protein>
    <submittedName>
        <fullName evidence="2">Uncharacterized protein</fullName>
    </submittedName>
</protein>
<dbReference type="RefSeq" id="XP_053024331.1">
    <property type="nucleotide sequence ID" value="XM_053160347.1"/>
</dbReference>
<feature type="region of interest" description="Disordered" evidence="1">
    <location>
        <begin position="1"/>
        <end position="21"/>
    </location>
</feature>
<keyword evidence="3" id="KW-1185">Reference proteome</keyword>
<dbReference type="Proteomes" id="UP001164743">
    <property type="component" value="Chromosome 10A"/>
</dbReference>
<reference evidence="2" key="1">
    <citation type="submission" date="2022-10" db="EMBL/GenBank/DDBJ databases">
        <title>Puccinia triticina Genome sequencing and assembly.</title>
        <authorList>
            <person name="Li C."/>
        </authorList>
    </citation>
    <scope>NUCLEOTIDE SEQUENCE</scope>
    <source>
        <strain evidence="2">Pt15</strain>
    </source>
</reference>
<proteinExistence type="predicted"/>
<gene>
    <name evidence="2" type="ORF">PtA15_10A195</name>
</gene>
<organism evidence="2 3">
    <name type="scientific">Puccinia triticina</name>
    <dbReference type="NCBI Taxonomy" id="208348"/>
    <lineage>
        <taxon>Eukaryota</taxon>
        <taxon>Fungi</taxon>
        <taxon>Dikarya</taxon>
        <taxon>Basidiomycota</taxon>
        <taxon>Pucciniomycotina</taxon>
        <taxon>Pucciniomycetes</taxon>
        <taxon>Pucciniales</taxon>
        <taxon>Pucciniaceae</taxon>
        <taxon>Puccinia</taxon>
    </lineage>
</organism>
<evidence type="ECO:0000256" key="1">
    <source>
        <dbReference type="SAM" id="MobiDB-lite"/>
    </source>
</evidence>